<gene>
    <name evidence="8" type="ORF">S01H4_24751</name>
</gene>
<evidence type="ECO:0000313" key="8">
    <source>
        <dbReference type="EMBL" id="GAG87974.1"/>
    </source>
</evidence>
<dbReference type="Pfam" id="PF13393">
    <property type="entry name" value="tRNA-synt_His"/>
    <property type="match status" value="1"/>
</dbReference>
<evidence type="ECO:0000256" key="2">
    <source>
        <dbReference type="ARBA" id="ARBA00012815"/>
    </source>
</evidence>
<reference evidence="8" key="1">
    <citation type="journal article" date="2014" name="Front. Microbiol.">
        <title>High frequency of phylogenetically diverse reductive dehalogenase-homologous genes in deep subseafloor sedimentary metagenomes.</title>
        <authorList>
            <person name="Kawai M."/>
            <person name="Futagami T."/>
            <person name="Toyoda A."/>
            <person name="Takaki Y."/>
            <person name="Nishi S."/>
            <person name="Hori S."/>
            <person name="Arai W."/>
            <person name="Tsubouchi T."/>
            <person name="Morono Y."/>
            <person name="Uchiyama I."/>
            <person name="Ito T."/>
            <person name="Fujiyama A."/>
            <person name="Inagaki F."/>
            <person name="Takami H."/>
        </authorList>
    </citation>
    <scope>NUCLEOTIDE SEQUENCE</scope>
    <source>
        <strain evidence="8">Expedition CK06-06</strain>
    </source>
</reference>
<dbReference type="EC" id="6.1.1.21" evidence="2"/>
<comment type="similarity">
    <text evidence="1">Belongs to the class-II aminoacyl-tRNA synthetase family.</text>
</comment>
<dbReference type="EMBL" id="BART01011674">
    <property type="protein sequence ID" value="GAG87974.1"/>
    <property type="molecule type" value="Genomic_DNA"/>
</dbReference>
<proteinExistence type="inferred from homology"/>
<feature type="domain" description="Anticodon-binding" evidence="6">
    <location>
        <begin position="118"/>
        <end position="199"/>
    </location>
</feature>
<dbReference type="InterPro" id="IPR045864">
    <property type="entry name" value="aa-tRNA-synth_II/BPL/LPL"/>
</dbReference>
<dbReference type="GO" id="GO:0006427">
    <property type="term" value="P:histidyl-tRNA aminoacylation"/>
    <property type="evidence" value="ECO:0007669"/>
    <property type="project" value="TreeGrafter"/>
</dbReference>
<dbReference type="AlphaFoldDB" id="X1AXR7"/>
<feature type="domain" description="Class II Histidinyl-tRNA synthetase (HisRS)-like catalytic core" evidence="7">
    <location>
        <begin position="4"/>
        <end position="87"/>
    </location>
</feature>
<sequence length="203" mass="22540">GDCLQLSETAKESVDELKRLFELLDVMGIADFCVFDIGVVRGLAYYTGIVYEIYDKASELRAIGGGGRYDDLLKQFGGPAIPATGFGIGDCVLEILLKEKRLLKPKPHQLDYFVAFTDKQFFQKAIEITTKLRRAGLAANFDYKSANLSKQLKQASAQSAQKCIIIGAELSENNQLVVKDMTTGQQELIELNKFFAELKPESK</sequence>
<evidence type="ECO:0000256" key="1">
    <source>
        <dbReference type="ARBA" id="ARBA00008226"/>
    </source>
</evidence>
<comment type="catalytic activity">
    <reaction evidence="5">
        <text>tRNA(His) + L-histidine + ATP = L-histidyl-tRNA(His) + AMP + diphosphate + H(+)</text>
        <dbReference type="Rhea" id="RHEA:17313"/>
        <dbReference type="Rhea" id="RHEA-COMP:9665"/>
        <dbReference type="Rhea" id="RHEA-COMP:9689"/>
        <dbReference type="ChEBI" id="CHEBI:15378"/>
        <dbReference type="ChEBI" id="CHEBI:30616"/>
        <dbReference type="ChEBI" id="CHEBI:33019"/>
        <dbReference type="ChEBI" id="CHEBI:57595"/>
        <dbReference type="ChEBI" id="CHEBI:78442"/>
        <dbReference type="ChEBI" id="CHEBI:78527"/>
        <dbReference type="ChEBI" id="CHEBI:456215"/>
        <dbReference type="EC" id="6.1.1.21"/>
    </reaction>
</comment>
<dbReference type="GO" id="GO:0005737">
    <property type="term" value="C:cytoplasm"/>
    <property type="evidence" value="ECO:0007669"/>
    <property type="project" value="InterPro"/>
</dbReference>
<dbReference type="Pfam" id="PF03129">
    <property type="entry name" value="HGTP_anticodon"/>
    <property type="match status" value="1"/>
</dbReference>
<accession>X1AXR7</accession>
<evidence type="ECO:0000259" key="6">
    <source>
        <dbReference type="Pfam" id="PF03129"/>
    </source>
</evidence>
<feature type="non-terminal residue" evidence="8">
    <location>
        <position position="1"/>
    </location>
</feature>
<dbReference type="GO" id="GO:0000166">
    <property type="term" value="F:nucleotide binding"/>
    <property type="evidence" value="ECO:0007669"/>
    <property type="project" value="UniProtKB-KW"/>
</dbReference>
<evidence type="ECO:0000256" key="5">
    <source>
        <dbReference type="ARBA" id="ARBA00047639"/>
    </source>
</evidence>
<dbReference type="InterPro" id="IPR004154">
    <property type="entry name" value="Anticodon-bd"/>
</dbReference>
<evidence type="ECO:0000256" key="3">
    <source>
        <dbReference type="ARBA" id="ARBA00022741"/>
    </source>
</evidence>
<dbReference type="InterPro" id="IPR041715">
    <property type="entry name" value="HisRS-like_core"/>
</dbReference>
<evidence type="ECO:0000259" key="7">
    <source>
        <dbReference type="Pfam" id="PF13393"/>
    </source>
</evidence>
<keyword evidence="3" id="KW-0547">Nucleotide-binding</keyword>
<organism evidence="8">
    <name type="scientific">marine sediment metagenome</name>
    <dbReference type="NCBI Taxonomy" id="412755"/>
    <lineage>
        <taxon>unclassified sequences</taxon>
        <taxon>metagenomes</taxon>
        <taxon>ecological metagenomes</taxon>
    </lineage>
</organism>
<name>X1AXR7_9ZZZZ</name>
<dbReference type="Gene3D" id="3.40.50.800">
    <property type="entry name" value="Anticodon-binding domain"/>
    <property type="match status" value="1"/>
</dbReference>
<dbReference type="InterPro" id="IPR004516">
    <property type="entry name" value="HisRS/HisZ"/>
</dbReference>
<comment type="caution">
    <text evidence="8">The sequence shown here is derived from an EMBL/GenBank/DDBJ whole genome shotgun (WGS) entry which is preliminary data.</text>
</comment>
<dbReference type="SUPFAM" id="SSF55681">
    <property type="entry name" value="Class II aaRS and biotin synthetases"/>
    <property type="match status" value="1"/>
</dbReference>
<dbReference type="PANTHER" id="PTHR43707:SF1">
    <property type="entry name" value="HISTIDINE--TRNA LIGASE, MITOCHONDRIAL-RELATED"/>
    <property type="match status" value="1"/>
</dbReference>
<dbReference type="GO" id="GO:0004821">
    <property type="term" value="F:histidine-tRNA ligase activity"/>
    <property type="evidence" value="ECO:0007669"/>
    <property type="project" value="UniProtKB-EC"/>
</dbReference>
<dbReference type="Gene3D" id="3.30.930.10">
    <property type="entry name" value="Bira Bifunctional Protein, Domain 2"/>
    <property type="match status" value="1"/>
</dbReference>
<dbReference type="SUPFAM" id="SSF52954">
    <property type="entry name" value="Class II aaRS ABD-related"/>
    <property type="match status" value="1"/>
</dbReference>
<evidence type="ECO:0000256" key="4">
    <source>
        <dbReference type="ARBA" id="ARBA00030619"/>
    </source>
</evidence>
<dbReference type="InterPro" id="IPR036621">
    <property type="entry name" value="Anticodon-bd_dom_sf"/>
</dbReference>
<dbReference type="PANTHER" id="PTHR43707">
    <property type="entry name" value="HISTIDYL-TRNA SYNTHETASE"/>
    <property type="match status" value="1"/>
</dbReference>
<protein>
    <recommendedName>
        <fullName evidence="2">histidine--tRNA ligase</fullName>
        <ecNumber evidence="2">6.1.1.21</ecNumber>
    </recommendedName>
    <alternativeName>
        <fullName evidence="4">Histidyl-tRNA synthetase</fullName>
    </alternativeName>
</protein>